<proteinExistence type="predicted"/>
<reference evidence="1 2" key="1">
    <citation type="submission" date="2023-07" db="EMBL/GenBank/DDBJ databases">
        <title>Sorghum-associated microbial communities from plants grown in Nebraska, USA.</title>
        <authorList>
            <person name="Schachtman D."/>
        </authorList>
    </citation>
    <scope>NUCLEOTIDE SEQUENCE [LARGE SCALE GENOMIC DNA]</scope>
    <source>
        <strain evidence="1 2">BE190</strain>
    </source>
</reference>
<keyword evidence="2" id="KW-1185">Reference proteome</keyword>
<organism evidence="1 2">
    <name type="scientific">Cellvibrio fibrivorans</name>
    <dbReference type="NCBI Taxonomy" id="126350"/>
    <lineage>
        <taxon>Bacteria</taxon>
        <taxon>Pseudomonadati</taxon>
        <taxon>Pseudomonadota</taxon>
        <taxon>Gammaproteobacteria</taxon>
        <taxon>Cellvibrionales</taxon>
        <taxon>Cellvibrionaceae</taxon>
        <taxon>Cellvibrio</taxon>
    </lineage>
</organism>
<dbReference type="Proteomes" id="UP001253595">
    <property type="component" value="Unassembled WGS sequence"/>
</dbReference>
<name>A0ABU1V3B6_9GAMM</name>
<dbReference type="RefSeq" id="WP_310075757.1">
    <property type="nucleotide sequence ID" value="NZ_JAVDVX010000009.1"/>
</dbReference>
<dbReference type="EMBL" id="JAVDVX010000009">
    <property type="protein sequence ID" value="MDR7091937.1"/>
    <property type="molecule type" value="Genomic_DNA"/>
</dbReference>
<evidence type="ECO:0000313" key="2">
    <source>
        <dbReference type="Proteomes" id="UP001253595"/>
    </source>
</evidence>
<gene>
    <name evidence="1" type="ORF">J2X05_003975</name>
</gene>
<comment type="caution">
    <text evidence="1">The sequence shown here is derived from an EMBL/GenBank/DDBJ whole genome shotgun (WGS) entry which is preliminary data.</text>
</comment>
<sequence>MAADEIHHTLAYELKYRASLVPSKQGAMVTISVDKGELLKHLRFSNSRGIYSNIRANGKLTITGKQVDWVLPKEGAQLSYFALLTNKRDTGKFDALVTDSWAIFRGDDLIPAIHTFEAAGAYSVASLEIVLPEKWGGVETGWPRKKDNLFAIDNPDRRFDRPTGWMIAGEIGTRRASISKTSIAISAPKGEKFQRMDSLTFFNFVWPEVHSAFKNTPKKLLVVGAGDPMWRGGLSASNSLFLHSDRPLVSENGTSPLLHELTHMVTRISGASTANTNDDWIAEGLAEFYSFELLYRADGMTKSRRSKIIKNLAKWGAEVKHLRKSKSTGPVTARAVVLLDELDKEIRKRSNNKYSIDDVTRDLMKTRKVSLDDLHNSVEKLIGPKIDALNSSLLK</sequence>
<protein>
    <submittedName>
        <fullName evidence="1">Uncharacterized protein YdcH (DUF465 family)</fullName>
    </submittedName>
</protein>
<accession>A0ABU1V3B6</accession>
<evidence type="ECO:0000313" key="1">
    <source>
        <dbReference type="EMBL" id="MDR7091937.1"/>
    </source>
</evidence>